<dbReference type="EMBL" id="PHGZ01000020">
    <property type="protein sequence ID" value="PJG82419.1"/>
    <property type="molecule type" value="Genomic_DNA"/>
</dbReference>
<sequence>MNVSQIKLGAGNRPRDLFSTLAEEFAKSIKHNAGRANKPAQLRKFYDELCMWNDRVQQATNRGKTYQELEPFIKMLKAKVAYALGRELVNKNFSDIFNRTMDEIKSAETLKEGKLFMEAVMGYCKLYE</sequence>
<keyword evidence="8" id="KW-1185">Reference proteome</keyword>
<keyword evidence="4" id="KW-0694">RNA-binding</keyword>
<evidence type="ECO:0000256" key="3">
    <source>
        <dbReference type="ARBA" id="ARBA00016118"/>
    </source>
</evidence>
<dbReference type="OrthoDB" id="9803002at2"/>
<accession>A0A2M8RU54</accession>
<dbReference type="NCBIfam" id="TIGR01870">
    <property type="entry name" value="cas_TM1810_Csm2"/>
    <property type="match status" value="1"/>
</dbReference>
<evidence type="ECO:0000313" key="7">
    <source>
        <dbReference type="EMBL" id="PJG82419.1"/>
    </source>
</evidence>
<dbReference type="AlphaFoldDB" id="A0A2M8RU54"/>
<evidence type="ECO:0000256" key="1">
    <source>
        <dbReference type="ARBA" id="ARBA00003640"/>
    </source>
</evidence>
<dbReference type="RefSeq" id="WP_100297131.1">
    <property type="nucleotide sequence ID" value="NZ_PHGZ01000020.1"/>
</dbReference>
<dbReference type="Pfam" id="PF03750">
    <property type="entry name" value="Csm2_III-A"/>
    <property type="match status" value="1"/>
</dbReference>
<gene>
    <name evidence="7" type="primary">csm2</name>
    <name evidence="7" type="ORF">CVP04_08760</name>
</gene>
<reference evidence="7 8" key="1">
    <citation type="submission" date="2017-11" db="EMBL/GenBank/DDBJ databases">
        <title>Reclassification of Bisgaard taxon 5 as Caviibacterium pharyngocola gen. nov., sp. nov.</title>
        <authorList>
            <person name="Christensen H."/>
        </authorList>
    </citation>
    <scope>NUCLEOTIDE SEQUENCE [LARGE SCALE GENOMIC DNA]</scope>
    <source>
        <strain evidence="7 8">7_3</strain>
    </source>
</reference>
<comment type="function">
    <text evidence="1">This subunit may be involved in monitoring complementarity of crRNA and target RNA.</text>
</comment>
<protein>
    <recommendedName>
        <fullName evidence="3">CRISPR system Cms protein Csm2</fullName>
    </recommendedName>
    <alternativeName>
        <fullName evidence="6">CRISPR type III A-associated protein Csm2</fullName>
    </alternativeName>
</protein>
<proteinExistence type="inferred from homology"/>
<evidence type="ECO:0000256" key="5">
    <source>
        <dbReference type="ARBA" id="ARBA00023118"/>
    </source>
</evidence>
<comment type="caution">
    <text evidence="7">The sequence shown here is derived from an EMBL/GenBank/DDBJ whole genome shotgun (WGS) entry which is preliminary data.</text>
</comment>
<dbReference type="GO" id="GO:0003723">
    <property type="term" value="F:RNA binding"/>
    <property type="evidence" value="ECO:0007669"/>
    <property type="project" value="UniProtKB-KW"/>
</dbReference>
<dbReference type="InterPro" id="IPR010149">
    <property type="entry name" value="CRISPR-assoc_prot_Csm2_III-A"/>
</dbReference>
<evidence type="ECO:0000256" key="4">
    <source>
        <dbReference type="ARBA" id="ARBA00022884"/>
    </source>
</evidence>
<name>A0A2M8RU54_9PAST</name>
<evidence type="ECO:0000256" key="6">
    <source>
        <dbReference type="ARBA" id="ARBA00031723"/>
    </source>
</evidence>
<dbReference type="GO" id="GO:0051607">
    <property type="term" value="P:defense response to virus"/>
    <property type="evidence" value="ECO:0007669"/>
    <property type="project" value="UniProtKB-KW"/>
</dbReference>
<evidence type="ECO:0000256" key="2">
    <source>
        <dbReference type="ARBA" id="ARBA00006896"/>
    </source>
</evidence>
<keyword evidence="5" id="KW-0051">Antiviral defense</keyword>
<dbReference type="Proteomes" id="UP000230282">
    <property type="component" value="Unassembled WGS sequence"/>
</dbReference>
<organism evidence="7 8">
    <name type="scientific">Caviibacterium pharyngocola</name>
    <dbReference type="NCBI Taxonomy" id="28159"/>
    <lineage>
        <taxon>Bacteria</taxon>
        <taxon>Pseudomonadati</taxon>
        <taxon>Pseudomonadota</taxon>
        <taxon>Gammaproteobacteria</taxon>
        <taxon>Pasteurellales</taxon>
        <taxon>Pasteurellaceae</taxon>
        <taxon>Caviibacterium</taxon>
    </lineage>
</organism>
<evidence type="ECO:0000313" key="8">
    <source>
        <dbReference type="Proteomes" id="UP000230282"/>
    </source>
</evidence>
<comment type="similarity">
    <text evidence="2">Belongs to the CRISPR-associated Csm2 family.</text>
</comment>